<keyword evidence="1" id="KW-0732">Signal</keyword>
<proteinExistence type="predicted"/>
<evidence type="ECO:0000256" key="1">
    <source>
        <dbReference type="SAM" id="SignalP"/>
    </source>
</evidence>
<reference evidence="3" key="1">
    <citation type="submission" date="2016-10" db="EMBL/GenBank/DDBJ databases">
        <authorList>
            <person name="Varghese N."/>
            <person name="Submissions S."/>
        </authorList>
    </citation>
    <scope>NUCLEOTIDE SEQUENCE [LARGE SCALE GENOMIC DNA]</scope>
    <source>
        <strain evidence="3">CGMCC 1.10658</strain>
    </source>
</reference>
<dbReference type="Proteomes" id="UP000199305">
    <property type="component" value="Unassembled WGS sequence"/>
</dbReference>
<dbReference type="RefSeq" id="WP_139169371.1">
    <property type="nucleotide sequence ID" value="NZ_FNFH01000001.1"/>
</dbReference>
<evidence type="ECO:0000313" key="3">
    <source>
        <dbReference type="Proteomes" id="UP000199305"/>
    </source>
</evidence>
<dbReference type="EMBL" id="FNFH01000001">
    <property type="protein sequence ID" value="SDJ67349.1"/>
    <property type="molecule type" value="Genomic_DNA"/>
</dbReference>
<feature type="chain" id="PRO_5011574932" evidence="1">
    <location>
        <begin position="22"/>
        <end position="105"/>
    </location>
</feature>
<dbReference type="AlphaFoldDB" id="A0A1G8VN33"/>
<organism evidence="2 3">
    <name type="scientific">Microbulbifer yueqingensis</name>
    <dbReference type="NCBI Taxonomy" id="658219"/>
    <lineage>
        <taxon>Bacteria</taxon>
        <taxon>Pseudomonadati</taxon>
        <taxon>Pseudomonadota</taxon>
        <taxon>Gammaproteobacteria</taxon>
        <taxon>Cellvibrionales</taxon>
        <taxon>Microbulbiferaceae</taxon>
        <taxon>Microbulbifer</taxon>
    </lineage>
</organism>
<evidence type="ECO:0000313" key="2">
    <source>
        <dbReference type="EMBL" id="SDJ67349.1"/>
    </source>
</evidence>
<gene>
    <name evidence="2" type="ORF">SAMN05216212_0645</name>
</gene>
<dbReference type="STRING" id="658219.SAMN05216212_0645"/>
<accession>A0A1G8VN33</accession>
<feature type="signal peptide" evidence="1">
    <location>
        <begin position="1"/>
        <end position="21"/>
    </location>
</feature>
<sequence>MRTTAALVIALLALPCLPGIAADKASASGQLRITLRLPAAVVPSQAGEAGAPPRLCFVRVPAQHYSLEVVRAGEASARREIGKYVDGCIAVVTGSEPTVVTVIAE</sequence>
<name>A0A1G8VN33_9GAMM</name>
<protein>
    <submittedName>
        <fullName evidence="2">Uncharacterized protein</fullName>
    </submittedName>
</protein>
<keyword evidence="3" id="KW-1185">Reference proteome</keyword>